<feature type="region of interest" description="Disordered" evidence="1">
    <location>
        <begin position="250"/>
        <end position="283"/>
    </location>
</feature>
<proteinExistence type="predicted"/>
<feature type="compositionally biased region" description="Polar residues" evidence="1">
    <location>
        <begin position="313"/>
        <end position="327"/>
    </location>
</feature>
<dbReference type="PANTHER" id="PTHR31327">
    <property type="entry name" value="SPERM MEIOSIS PDZ DOMAIN CONTAINING PROTEINS-RELATED"/>
    <property type="match status" value="1"/>
</dbReference>
<feature type="compositionally biased region" description="Basic and acidic residues" evidence="1">
    <location>
        <begin position="262"/>
        <end position="283"/>
    </location>
</feature>
<name>A0A7I4Z074_HAECO</name>
<dbReference type="PANTHER" id="PTHR31327:SF6">
    <property type="entry name" value="PDZ DOMAIN-CONTAINING PROTEIN"/>
    <property type="match status" value="1"/>
</dbReference>
<dbReference type="OrthoDB" id="5865737at2759"/>
<dbReference type="InterPro" id="IPR040264">
    <property type="entry name" value="T15H9.4-like"/>
</dbReference>
<evidence type="ECO:0000313" key="2">
    <source>
        <dbReference type="Proteomes" id="UP000025227"/>
    </source>
</evidence>
<feature type="compositionally biased region" description="Pro residues" evidence="1">
    <location>
        <begin position="70"/>
        <end position="80"/>
    </location>
</feature>
<protein>
    <submittedName>
        <fullName evidence="3">PDZ domain-containing protein</fullName>
    </submittedName>
</protein>
<feature type="compositionally biased region" description="Low complexity" evidence="1">
    <location>
        <begin position="95"/>
        <end position="105"/>
    </location>
</feature>
<feature type="compositionally biased region" description="Pro residues" evidence="1">
    <location>
        <begin position="22"/>
        <end position="45"/>
    </location>
</feature>
<evidence type="ECO:0000313" key="3">
    <source>
        <dbReference type="WBParaSite" id="HCON_00161570-00001"/>
    </source>
</evidence>
<dbReference type="Proteomes" id="UP000025227">
    <property type="component" value="Unplaced"/>
</dbReference>
<dbReference type="Gene3D" id="2.30.42.10">
    <property type="match status" value="1"/>
</dbReference>
<accession>A0A7I4Z074</accession>
<organism evidence="2 3">
    <name type="scientific">Haemonchus contortus</name>
    <name type="common">Barber pole worm</name>
    <dbReference type="NCBI Taxonomy" id="6289"/>
    <lineage>
        <taxon>Eukaryota</taxon>
        <taxon>Metazoa</taxon>
        <taxon>Ecdysozoa</taxon>
        <taxon>Nematoda</taxon>
        <taxon>Chromadorea</taxon>
        <taxon>Rhabditida</taxon>
        <taxon>Rhabditina</taxon>
        <taxon>Rhabditomorpha</taxon>
        <taxon>Strongyloidea</taxon>
        <taxon>Trichostrongylidae</taxon>
        <taxon>Haemonchus</taxon>
    </lineage>
</organism>
<evidence type="ECO:0000256" key="1">
    <source>
        <dbReference type="SAM" id="MobiDB-lite"/>
    </source>
</evidence>
<reference evidence="3" key="1">
    <citation type="submission" date="2020-12" db="UniProtKB">
        <authorList>
            <consortium name="WormBaseParasite"/>
        </authorList>
    </citation>
    <scope>IDENTIFICATION</scope>
    <source>
        <strain evidence="3">MHco3</strain>
    </source>
</reference>
<sequence>MQQPSPAPPRNAPPGGAAIRAPPLPPPQGPQPGAPMMAPPAPPPQGARDDAPIRAPVLPSQGPMQGAGMMPPPVPPPQGPMPGAGMMAPPPAPPQGAQAGTPGQPEISSEGPLIAPERERNFIVKEGYDYFLAQIILTPGMKFGLGLKHHRNRVIVSKVEDGSMVANILKVMDHICDVSSKPVTDKDVCKRLIVKALKESGEVDMIIERPTEPDAIAEMETALNASQMQEPSMALAPDVKDILRRYNEKLQAGHGQRPVKKALTDPKMERKQPQHVAFDDPGGRSHISLIIGCDTTKSQLDKLVKVPPKRPQGTLQGSSTKPSSHGE</sequence>
<keyword evidence="2" id="KW-1185">Reference proteome</keyword>
<dbReference type="WBParaSite" id="HCON_00161570-00001">
    <property type="protein sequence ID" value="HCON_00161570-00001"/>
    <property type="gene ID" value="HCON_00161570"/>
</dbReference>
<feature type="compositionally biased region" description="Pro residues" evidence="1">
    <location>
        <begin position="1"/>
        <end position="12"/>
    </location>
</feature>
<dbReference type="InterPro" id="IPR036034">
    <property type="entry name" value="PDZ_sf"/>
</dbReference>
<feature type="region of interest" description="Disordered" evidence="1">
    <location>
        <begin position="305"/>
        <end position="327"/>
    </location>
</feature>
<feature type="region of interest" description="Disordered" evidence="1">
    <location>
        <begin position="1"/>
        <end position="111"/>
    </location>
</feature>
<dbReference type="SUPFAM" id="SSF50156">
    <property type="entry name" value="PDZ domain-like"/>
    <property type="match status" value="1"/>
</dbReference>
<dbReference type="AlphaFoldDB" id="A0A7I4Z074"/>